<keyword evidence="9 11" id="KW-0496">Mitochondrion</keyword>
<evidence type="ECO:0000313" key="13">
    <source>
        <dbReference type="Proteomes" id="UP000028045"/>
    </source>
</evidence>
<keyword evidence="10" id="KW-0472">Membrane</keyword>
<evidence type="ECO:0000256" key="3">
    <source>
        <dbReference type="ARBA" id="ARBA00022448"/>
    </source>
</evidence>
<evidence type="ECO:0000256" key="8">
    <source>
        <dbReference type="ARBA" id="ARBA00022989"/>
    </source>
</evidence>
<dbReference type="Gene3D" id="1.20.5.210">
    <property type="entry name" value="Cytochrome b-c1 complex subunit 8"/>
    <property type="match status" value="1"/>
</dbReference>
<gene>
    <name evidence="12" type="ORF">S7711_00081</name>
</gene>
<comment type="subunit">
    <text evidence="11">Component of the ubiquinol-cytochrome c oxidoreductase (cytochrome b-c1 complex, complex III, CIII), a multisubunit enzyme composed of 3 respiratory subunits cytochrome b, cytochrome c1 and Rieske protein, 2 core protein subunits, and additional low-molecular weight protein subunits. The complex exists as an obligatory dimer and forms supercomplexes (SCs) in the inner mitochondrial membrane with cytochrome c oxidase (complex IV, CIV).</text>
</comment>
<organism evidence="12 13">
    <name type="scientific">Stachybotrys chartarum (strain CBS 109288 / IBT 7711)</name>
    <name type="common">Toxic black mold</name>
    <name type="synonym">Stilbospora chartarum</name>
    <dbReference type="NCBI Taxonomy" id="1280523"/>
    <lineage>
        <taxon>Eukaryota</taxon>
        <taxon>Fungi</taxon>
        <taxon>Dikarya</taxon>
        <taxon>Ascomycota</taxon>
        <taxon>Pezizomycotina</taxon>
        <taxon>Sordariomycetes</taxon>
        <taxon>Hypocreomycetidae</taxon>
        <taxon>Hypocreales</taxon>
        <taxon>Stachybotryaceae</taxon>
        <taxon>Stachybotrys</taxon>
    </lineage>
</organism>
<keyword evidence="6 11" id="KW-0999">Mitochondrion inner membrane</keyword>
<dbReference type="GO" id="GO:0006122">
    <property type="term" value="P:mitochondrial electron transport, ubiquinol to cytochrome c"/>
    <property type="evidence" value="ECO:0007669"/>
    <property type="project" value="UniProtKB-UniRule"/>
</dbReference>
<dbReference type="FunFam" id="1.20.5.210:FF:000001">
    <property type="entry name" value="Cytochrome b-c1 complex subunit 8"/>
    <property type="match status" value="1"/>
</dbReference>
<sequence length="104" mass="11595">MRPTQALLASGAPNQRAGNWIGGWGAFGGQKQKGIINWGLSANRQNPFAGAFHDAIFNTFRRSKGQIFYWVPPMVAAYYLMDWATERNHYLNSKAGRAEFGDAE</sequence>
<dbReference type="SUPFAM" id="SSF81508">
    <property type="entry name" value="Ubiquinone-binding protein QP-C of cytochrome bc1 complex (Ubiquinol-cytochrome c reductase)"/>
    <property type="match status" value="1"/>
</dbReference>
<dbReference type="InterPro" id="IPR004205">
    <property type="entry name" value="Cyt_bc1_su8"/>
</dbReference>
<dbReference type="PANTHER" id="PTHR12119:SF2">
    <property type="entry name" value="CYTOCHROME B-C1 COMPLEX SUBUNIT 8"/>
    <property type="match status" value="1"/>
</dbReference>
<evidence type="ECO:0000256" key="6">
    <source>
        <dbReference type="ARBA" id="ARBA00022792"/>
    </source>
</evidence>
<keyword evidence="4 11" id="KW-0679">Respiratory chain</keyword>
<comment type="subcellular location">
    <subcellularLocation>
        <location evidence="1 11">Mitochondrion inner membrane</location>
        <topology evidence="1 11">Single-pass membrane protein</topology>
    </subcellularLocation>
</comment>
<keyword evidence="8" id="KW-1133">Transmembrane helix</keyword>
<evidence type="ECO:0000256" key="1">
    <source>
        <dbReference type="ARBA" id="ARBA00004434"/>
    </source>
</evidence>
<dbReference type="GO" id="GO:0045275">
    <property type="term" value="C:respiratory chain complex III"/>
    <property type="evidence" value="ECO:0007669"/>
    <property type="project" value="UniProtKB-UniRule"/>
</dbReference>
<dbReference type="Proteomes" id="UP000028045">
    <property type="component" value="Unassembled WGS sequence"/>
</dbReference>
<accession>A0A084B3D5</accession>
<dbReference type="Pfam" id="PF02939">
    <property type="entry name" value="UcrQ"/>
    <property type="match status" value="1"/>
</dbReference>
<dbReference type="HOGENOM" id="CLU_156007_0_1_1"/>
<dbReference type="EMBL" id="KL648097">
    <property type="protein sequence ID" value="KEY72064.1"/>
    <property type="molecule type" value="Genomic_DNA"/>
</dbReference>
<dbReference type="InterPro" id="IPR036642">
    <property type="entry name" value="Cyt_bc1_su8_sf"/>
</dbReference>
<name>A0A084B3D5_STACB</name>
<proteinExistence type="inferred from homology"/>
<evidence type="ECO:0000256" key="7">
    <source>
        <dbReference type="ARBA" id="ARBA00022982"/>
    </source>
</evidence>
<dbReference type="AlphaFoldDB" id="A0A084B3D5"/>
<keyword evidence="13" id="KW-1185">Reference proteome</keyword>
<comment type="similarity">
    <text evidence="2 11">Belongs to the UQCRQ/QCR8 family.</text>
</comment>
<dbReference type="GO" id="GO:0005743">
    <property type="term" value="C:mitochondrial inner membrane"/>
    <property type="evidence" value="ECO:0007669"/>
    <property type="project" value="UniProtKB-SubCell"/>
</dbReference>
<evidence type="ECO:0000256" key="10">
    <source>
        <dbReference type="ARBA" id="ARBA00023136"/>
    </source>
</evidence>
<protein>
    <recommendedName>
        <fullName evidence="11">Cytochrome b-c1 complex subunit 8</fullName>
    </recommendedName>
    <alternativeName>
        <fullName evidence="11">Complex III subunit 8</fullName>
    </alternativeName>
</protein>
<evidence type="ECO:0000313" key="12">
    <source>
        <dbReference type="EMBL" id="KEY72064.1"/>
    </source>
</evidence>
<keyword evidence="3 11" id="KW-0813">Transport</keyword>
<reference evidence="12 13" key="1">
    <citation type="journal article" date="2014" name="BMC Genomics">
        <title>Comparative genome sequencing reveals chemotype-specific gene clusters in the toxigenic black mold Stachybotrys.</title>
        <authorList>
            <person name="Semeiks J."/>
            <person name="Borek D."/>
            <person name="Otwinowski Z."/>
            <person name="Grishin N.V."/>
        </authorList>
    </citation>
    <scope>NUCLEOTIDE SEQUENCE [LARGE SCALE GENOMIC DNA]</scope>
    <source>
        <strain evidence="13">CBS 109288 / IBT 7711</strain>
    </source>
</reference>
<evidence type="ECO:0000256" key="11">
    <source>
        <dbReference type="RuleBase" id="RU368118"/>
    </source>
</evidence>
<evidence type="ECO:0000256" key="4">
    <source>
        <dbReference type="ARBA" id="ARBA00022660"/>
    </source>
</evidence>
<keyword evidence="7 11" id="KW-0249">Electron transport</keyword>
<evidence type="ECO:0000256" key="5">
    <source>
        <dbReference type="ARBA" id="ARBA00022692"/>
    </source>
</evidence>
<comment type="function">
    <text evidence="11">Component of the ubiquinol-cytochrome c oxidoreductase, a multisubunit transmembrane complex that is part of the mitochondrial electron transport chain which drives oxidative phosphorylation. The complex plays an important role in the uptake of multiple carbon sources present in different host niches.</text>
</comment>
<keyword evidence="5" id="KW-0812">Transmembrane</keyword>
<evidence type="ECO:0000256" key="9">
    <source>
        <dbReference type="ARBA" id="ARBA00023128"/>
    </source>
</evidence>
<dbReference type="PANTHER" id="PTHR12119">
    <property type="entry name" value="UBIQUINOL-CYTOCHROME C REDUCTASE COMPLEX UBIQUINONE-BINDING PROTEIN QP-C"/>
    <property type="match status" value="1"/>
</dbReference>
<evidence type="ECO:0000256" key="2">
    <source>
        <dbReference type="ARBA" id="ARBA00007668"/>
    </source>
</evidence>
<dbReference type="OrthoDB" id="6683853at2759"/>